<accession>A0A8H7TAA7</accession>
<dbReference type="EMBL" id="JAFJYH010000232">
    <property type="protein sequence ID" value="KAG4415193.1"/>
    <property type="molecule type" value="Genomic_DNA"/>
</dbReference>
<organism evidence="2 3">
    <name type="scientific">Cadophora malorum</name>
    <dbReference type="NCBI Taxonomy" id="108018"/>
    <lineage>
        <taxon>Eukaryota</taxon>
        <taxon>Fungi</taxon>
        <taxon>Dikarya</taxon>
        <taxon>Ascomycota</taxon>
        <taxon>Pezizomycotina</taxon>
        <taxon>Leotiomycetes</taxon>
        <taxon>Helotiales</taxon>
        <taxon>Ploettnerulaceae</taxon>
        <taxon>Cadophora</taxon>
    </lineage>
</organism>
<proteinExistence type="predicted"/>
<feature type="compositionally biased region" description="Polar residues" evidence="1">
    <location>
        <begin position="29"/>
        <end position="45"/>
    </location>
</feature>
<name>A0A8H7TAA7_9HELO</name>
<evidence type="ECO:0000256" key="1">
    <source>
        <dbReference type="SAM" id="MobiDB-lite"/>
    </source>
</evidence>
<feature type="region of interest" description="Disordered" evidence="1">
    <location>
        <begin position="1"/>
        <end position="95"/>
    </location>
</feature>
<dbReference type="AlphaFoldDB" id="A0A8H7TAA7"/>
<feature type="compositionally biased region" description="Polar residues" evidence="1">
    <location>
        <begin position="59"/>
        <end position="71"/>
    </location>
</feature>
<comment type="caution">
    <text evidence="2">The sequence shown here is derived from an EMBL/GenBank/DDBJ whole genome shotgun (WGS) entry which is preliminary data.</text>
</comment>
<evidence type="ECO:0000313" key="3">
    <source>
        <dbReference type="Proteomes" id="UP000664132"/>
    </source>
</evidence>
<evidence type="ECO:0000313" key="2">
    <source>
        <dbReference type="EMBL" id="KAG4415193.1"/>
    </source>
</evidence>
<gene>
    <name evidence="2" type="ORF">IFR04_011691</name>
</gene>
<dbReference type="OrthoDB" id="3554384at2759"/>
<sequence length="240" mass="26707">MDQQTFVSAQDHGAYSRPGARSCFPSVPETISSGSEAFEYWSQQLGPAPGYETGDTAPFQESSRYSNQSLYQDDDSDGQRTEPITEGGYYDNTGRRQAYGNITDVAEHNGSTREYSYTGRKVHAMENRSYTIRADGIDEGPGFTTCFAEPNVAETQDYQDVKDIGDAMDYDDDETATGNEEQQPLRAIADFEALYQPVVSSSFEECALENDILQLSVVPSSSPLWQQHRLEASHIEQARQ</sequence>
<reference evidence="2" key="1">
    <citation type="submission" date="2021-02" db="EMBL/GenBank/DDBJ databases">
        <title>Genome sequence Cadophora malorum strain M34.</title>
        <authorList>
            <person name="Stefanovic E."/>
            <person name="Vu D."/>
            <person name="Scully C."/>
            <person name="Dijksterhuis J."/>
            <person name="Roader J."/>
            <person name="Houbraken J."/>
        </authorList>
    </citation>
    <scope>NUCLEOTIDE SEQUENCE</scope>
    <source>
        <strain evidence="2">M34</strain>
    </source>
</reference>
<protein>
    <submittedName>
        <fullName evidence="2">Uncharacterized protein</fullName>
    </submittedName>
</protein>
<dbReference type="Proteomes" id="UP000664132">
    <property type="component" value="Unassembled WGS sequence"/>
</dbReference>
<keyword evidence="3" id="KW-1185">Reference proteome</keyword>